<dbReference type="InterPro" id="IPR032485">
    <property type="entry name" value="LRP1-like_beta_prop"/>
</dbReference>
<keyword evidence="6" id="KW-1185">Reference proteome</keyword>
<feature type="domain" description="Prolow-density lipoprotein receptor-related protein 1-like beta-propeller" evidence="4">
    <location>
        <begin position="340"/>
        <end position="618"/>
    </location>
</feature>
<dbReference type="InterPro" id="IPR053369">
    <property type="entry name" value="SrfA-induced_signal"/>
</dbReference>
<proteinExistence type="predicted"/>
<dbReference type="RefSeq" id="WP_250859306.1">
    <property type="nucleotide sequence ID" value="NZ_JAGSOJ010000002.1"/>
</dbReference>
<dbReference type="Pfam" id="PF16472">
    <property type="entry name" value="DUF5050"/>
    <property type="match status" value="1"/>
</dbReference>
<protein>
    <submittedName>
        <fullName evidence="5">DUF5050 domain-containing protein</fullName>
    </submittedName>
</protein>
<dbReference type="PANTHER" id="PTHR32256:SF17">
    <property type="entry name" value="EGF-LIKE DOMAIN-CONTAINING PROTEIN"/>
    <property type="match status" value="1"/>
</dbReference>
<dbReference type="InterPro" id="IPR032812">
    <property type="entry name" value="SbsA_Ig"/>
</dbReference>
<keyword evidence="1" id="KW-0732">Signal</keyword>
<evidence type="ECO:0000259" key="3">
    <source>
        <dbReference type="Pfam" id="PF13205"/>
    </source>
</evidence>
<name>A0A9J6P1K2_9CLOT</name>
<dbReference type="Pfam" id="PF13205">
    <property type="entry name" value="Big_5"/>
    <property type="match status" value="1"/>
</dbReference>
<evidence type="ECO:0000259" key="4">
    <source>
        <dbReference type="Pfam" id="PF16472"/>
    </source>
</evidence>
<evidence type="ECO:0000256" key="2">
    <source>
        <dbReference type="SAM" id="Phobius"/>
    </source>
</evidence>
<dbReference type="SUPFAM" id="SSF69304">
    <property type="entry name" value="Tricorn protease N-terminal domain"/>
    <property type="match status" value="1"/>
</dbReference>
<accession>A0A9J6P1K2</accession>
<feature type="transmembrane region" description="Helical" evidence="2">
    <location>
        <begin position="7"/>
        <end position="23"/>
    </location>
</feature>
<comment type="caution">
    <text evidence="5">The sequence shown here is derived from an EMBL/GenBank/DDBJ whole genome shotgun (WGS) entry which is preliminary data.</text>
</comment>
<dbReference type="PANTHER" id="PTHR32256">
    <property type="match status" value="1"/>
</dbReference>
<gene>
    <name evidence="5" type="ORF">KDK92_11030</name>
</gene>
<evidence type="ECO:0000313" key="5">
    <source>
        <dbReference type="EMBL" id="MCM1990268.1"/>
    </source>
</evidence>
<dbReference type="Proteomes" id="UP001056429">
    <property type="component" value="Unassembled WGS sequence"/>
</dbReference>
<feature type="domain" description="SbsA Ig-like" evidence="3">
    <location>
        <begin position="34"/>
        <end position="126"/>
    </location>
</feature>
<keyword evidence="2" id="KW-0472">Membrane</keyword>
<sequence length="1628" mass="184976">MKKTYKYLIMCMSLIMCISFTYVDSYAAKEVYNTTNAGSVSMNKEWKIKFSREVEKLSLYSNIKIVDKYNRKVHIKIEVDKKDKKIVHVKPVKNYVQGKEYRLVISPNIEGKDGKKLKDGRIIKFTVKNLYAGLPYEDGLLIIGNTAYSIDYLANNSQMTNEILRGDNSIFYVYKRSTDKVKDILGDKFIDGKTKPADFDIKKPIEYIDADGNKTMYAWNKDKALFEAVNPSIDIKISVNLNSNADKVLVMNVEKSNWIDGAWDEDEDKWIDRSCFYKLDNSNIYYKIGEPAIFTSTDASEGITIFSSSMTKLGKGNINSYFEGKYNIKIKLFPKRGEGNSAGNIVNNGYVSADENGYIFYNNTGDDNRLYKYDTNGIFHNVISDDFAQYINVSDEWVYYSNYSDKAKLYRMKNDGSSKQKLNDDYSAFITIVGDYIYYSNYSDNGRISRLRKNGSDATTDNKGDKHGIPISNQVRDEAFFLNYVGDWIYYSNINDHYKVYAVNTSGTYRKKLSDEGASSIQVVDDWVYYTNNKGELRKVKTDGSKETQDLNSVVSKFDRGYFFNVVDDWIYYSNAKDSNRLYKIKTDGTENTRLTFEPVTYINIAYNTIYFVSKGDMYTVPIDTNGRIRPIAVKKVENDKKVVQVDDVTVIVPYDEVNDSIETIEANHLPPKVSGIMSDNRLQQFVVQWDKKNVVIRNGVRTYQGKLIGYNQYIELTMKIPSEMLNETTTIAIYNNPGTRNAQIEVYSEPEIGDEVSDPPKLREGDELKLYEDEDLTKLLRTVVVSRQGVENKAIFQNVELDRYGTKEYYLSIKRQGKSESKGTMFTVGEAPSITNSIHHPVKDKDDTGLGIDGRDFDIEVMRRTSNKNVTSSRIYLTTKGRQLRLQSDEIIPFDNKEITETSWQGTRFQTYKEDGTTKIEFDETTGRPKDYEDEKPMNLDSFGNLLMGTNYDLFFVSKYTDTALPDNTGSAPNIVGWASSEPASIQVVSEDLPYTPDIATEAKKYGDTITLKIAPKVGEIAYLIPVWEKKFGNSGYNEYIKSYGGTVNYEHERADGPWVYDIRPNSDEETWLDIAKTWLKQDGIWPFDEDGTWAYALEHGYITKLKGDGNKRIMPVPKGILYTPNEGVTSVKVKDNDKYYAPNLEYKLVIINGIGVSSVSNGTLTVDNRPPIIVEDYVRDDKIVLPAGEGFSFQSVYENADVYVSHYVDNLFTVQELEDAVAINNAFKFSIINGVTMPISTNGIKPVDLVIDVDSLTPDELKKKIADNKNAKISVVDQLGNIRDVKDILIYVDTSELRQIIKDAKTALGKNDTLDVVKDLINEQINKSNAILNRVDSIYRDEAVTQKEINKQVSEFSELLITLGIPHKHVVDPNLRIKLVENYLEIIRYNAYPSIEIDSSEIYQDLWLKKEIEYDDLITSDGDYNYKIKWEATDINYSPLDGSNGNIKTDGLDERAQVTRPKGNDLVVKLIGKIYEVDSTGIVQPGQKENGLVEKNIVIKGMSFITKPTSPSSDKAILRSKGIIINDATDIKVSIQDPNNATNYQQTLSYDGYEYSFNVVQIDANPNDIYYELTLKVIEEIGSPPHNNAVDREMGVKIEIDGLVLDNQIVIRMPASNPQNSVVQSY</sequence>
<organism evidence="5 6">
    <name type="scientific">Oceanirhabdus seepicola</name>
    <dbReference type="NCBI Taxonomy" id="2828781"/>
    <lineage>
        <taxon>Bacteria</taxon>
        <taxon>Bacillati</taxon>
        <taxon>Bacillota</taxon>
        <taxon>Clostridia</taxon>
        <taxon>Eubacteriales</taxon>
        <taxon>Clostridiaceae</taxon>
        <taxon>Oceanirhabdus</taxon>
    </lineage>
</organism>
<reference evidence="5" key="1">
    <citation type="journal article" date="2021" name="mSystems">
        <title>Bacteria and Archaea Synergistically Convert Glycine Betaine to Biogenic Methane in the Formosa Cold Seep of the South China Sea.</title>
        <authorList>
            <person name="Li L."/>
            <person name="Zhang W."/>
            <person name="Zhang S."/>
            <person name="Song L."/>
            <person name="Sun Q."/>
            <person name="Zhang H."/>
            <person name="Xiang H."/>
            <person name="Dong X."/>
        </authorList>
    </citation>
    <scope>NUCLEOTIDE SEQUENCE</scope>
    <source>
        <strain evidence="5">ZWT</strain>
    </source>
</reference>
<dbReference type="SUPFAM" id="SSF63825">
    <property type="entry name" value="YWTD domain"/>
    <property type="match status" value="1"/>
</dbReference>
<dbReference type="EMBL" id="JAGSOJ010000002">
    <property type="protein sequence ID" value="MCM1990268.1"/>
    <property type="molecule type" value="Genomic_DNA"/>
</dbReference>
<reference evidence="5" key="2">
    <citation type="submission" date="2021-04" db="EMBL/GenBank/DDBJ databases">
        <authorList>
            <person name="Dong X."/>
        </authorList>
    </citation>
    <scope>NUCLEOTIDE SEQUENCE</scope>
    <source>
        <strain evidence="5">ZWT</strain>
    </source>
</reference>
<evidence type="ECO:0000313" key="6">
    <source>
        <dbReference type="Proteomes" id="UP001056429"/>
    </source>
</evidence>
<keyword evidence="2" id="KW-1133">Transmembrane helix</keyword>
<evidence type="ECO:0000256" key="1">
    <source>
        <dbReference type="ARBA" id="ARBA00022729"/>
    </source>
</evidence>
<keyword evidence="2" id="KW-0812">Transmembrane</keyword>